<dbReference type="OrthoDB" id="422698at2"/>
<protein>
    <submittedName>
        <fullName evidence="3">PrcB C-terminal</fullName>
    </submittedName>
</protein>
<dbReference type="Proteomes" id="UP000184389">
    <property type="component" value="Unassembled WGS sequence"/>
</dbReference>
<keyword evidence="4" id="KW-1185">Reference proteome</keyword>
<dbReference type="EMBL" id="FQXR01000010">
    <property type="protein sequence ID" value="SHI08715.1"/>
    <property type="molecule type" value="Genomic_DNA"/>
</dbReference>
<evidence type="ECO:0000256" key="1">
    <source>
        <dbReference type="SAM" id="Phobius"/>
    </source>
</evidence>
<sequence>MKKVVITLMVCIAVLGIVFLPKYLNGGNRNVKFKVLENDEVPKKLVDVLPNYLAVERALGCKIDGEVFVVVTRGEKKTEGYSVTIDKIEKVKGENGEFDIIVHALFKDPKPDEMVEQRIIYPFVIVKTGLDELPKNIELETEYIE</sequence>
<organism evidence="3 4">
    <name type="scientific">Sporanaerobacter acetigenes DSM 13106</name>
    <dbReference type="NCBI Taxonomy" id="1123281"/>
    <lineage>
        <taxon>Bacteria</taxon>
        <taxon>Bacillati</taxon>
        <taxon>Bacillota</taxon>
        <taxon>Tissierellia</taxon>
        <taxon>Tissierellales</taxon>
        <taxon>Sporanaerobacteraceae</taxon>
        <taxon>Sporanaerobacter</taxon>
    </lineage>
</organism>
<reference evidence="3 4" key="1">
    <citation type="submission" date="2016-11" db="EMBL/GenBank/DDBJ databases">
        <authorList>
            <person name="Jaros S."/>
            <person name="Januszkiewicz K."/>
            <person name="Wedrychowicz H."/>
        </authorList>
    </citation>
    <scope>NUCLEOTIDE SEQUENCE [LARGE SCALE GENOMIC DNA]</scope>
    <source>
        <strain evidence="3 4">DSM 13106</strain>
    </source>
</reference>
<keyword evidence="1" id="KW-1133">Transmembrane helix</keyword>
<keyword evidence="1" id="KW-0812">Transmembrane</keyword>
<keyword evidence="1" id="KW-0472">Membrane</keyword>
<accession>A0A1M5Y9H6</accession>
<dbReference type="AlphaFoldDB" id="A0A1M5Y9H6"/>
<feature type="transmembrane region" description="Helical" evidence="1">
    <location>
        <begin position="6"/>
        <end position="24"/>
    </location>
</feature>
<dbReference type="Pfam" id="PF14343">
    <property type="entry name" value="PrcB_C"/>
    <property type="match status" value="1"/>
</dbReference>
<name>A0A1M5Y9H6_9FIRM</name>
<evidence type="ECO:0000259" key="2">
    <source>
        <dbReference type="Pfam" id="PF14343"/>
    </source>
</evidence>
<evidence type="ECO:0000313" key="3">
    <source>
        <dbReference type="EMBL" id="SHI08715.1"/>
    </source>
</evidence>
<evidence type="ECO:0000313" key="4">
    <source>
        <dbReference type="Proteomes" id="UP000184389"/>
    </source>
</evidence>
<feature type="domain" description="PrcB C-terminal" evidence="2">
    <location>
        <begin position="68"/>
        <end position="128"/>
    </location>
</feature>
<dbReference type="RefSeq" id="WP_072744704.1">
    <property type="nucleotide sequence ID" value="NZ_FQXR01000010.1"/>
</dbReference>
<dbReference type="InterPro" id="IPR025748">
    <property type="entry name" value="PrcB_C_dom"/>
</dbReference>
<proteinExistence type="predicted"/>
<gene>
    <name evidence="3" type="ORF">SAMN02745180_02051</name>
</gene>
<dbReference type="STRING" id="1123281.SAMN02745180_02051"/>